<sequence length="54" mass="6196">YQIDIEALKVTPTPLDEYSTRAVPVTASVTQTFDLIPRRNRVPKADELNRRRLA</sequence>
<feature type="non-terminal residue" evidence="1">
    <location>
        <position position="1"/>
    </location>
</feature>
<protein>
    <submittedName>
        <fullName evidence="1">Uncharacterized protein</fullName>
    </submittedName>
</protein>
<organism evidence="1 2">
    <name type="scientific">Hypocrea jecorina (strain ATCC 56765 / BCRC 32924 / NRRL 11460 / Rut C-30)</name>
    <name type="common">Trichoderma reesei</name>
    <dbReference type="NCBI Taxonomy" id="1344414"/>
    <lineage>
        <taxon>Eukaryota</taxon>
        <taxon>Fungi</taxon>
        <taxon>Dikarya</taxon>
        <taxon>Ascomycota</taxon>
        <taxon>Pezizomycotina</taxon>
        <taxon>Sordariomycetes</taxon>
        <taxon>Hypocreomycetidae</taxon>
        <taxon>Hypocreales</taxon>
        <taxon>Hypocreaceae</taxon>
        <taxon>Trichoderma</taxon>
    </lineage>
</organism>
<dbReference type="AlphaFoldDB" id="A0A024S7U1"/>
<gene>
    <name evidence="1" type="ORF">M419DRAFT_81153</name>
</gene>
<proteinExistence type="predicted"/>
<evidence type="ECO:0000313" key="2">
    <source>
        <dbReference type="Proteomes" id="UP000024376"/>
    </source>
</evidence>
<dbReference type="EMBL" id="KI911148">
    <property type="protein sequence ID" value="ETS01405.1"/>
    <property type="molecule type" value="Genomic_DNA"/>
</dbReference>
<evidence type="ECO:0000313" key="1">
    <source>
        <dbReference type="EMBL" id="ETS01405.1"/>
    </source>
</evidence>
<dbReference type="KEGG" id="trr:M419DRAFT_81153"/>
<name>A0A024S7U1_HYPJR</name>
<accession>A0A024S7U1</accession>
<dbReference type="HOGENOM" id="CLU_3056301_0_0_1"/>
<dbReference type="Proteomes" id="UP000024376">
    <property type="component" value="Unassembled WGS sequence"/>
</dbReference>
<reference evidence="2" key="1">
    <citation type="journal article" date="2013" name="Ind. Biotechnol.">
        <title>Comparative genomics analysis of Trichoderma reesei strains.</title>
        <authorList>
            <person name="Koike H."/>
            <person name="Aerts A."/>
            <person name="LaButti K."/>
            <person name="Grigoriev I.V."/>
            <person name="Baker S.E."/>
        </authorList>
    </citation>
    <scope>NUCLEOTIDE SEQUENCE [LARGE SCALE GENOMIC DNA]</scope>
    <source>
        <strain evidence="2">ATCC 56765 / BCRC 32924 / NRRL 11460 / Rut C-30</strain>
    </source>
</reference>